<dbReference type="AlphaFoldDB" id="A0A0N4ZHU1"/>
<keyword evidence="4 7" id="KW-0863">Zinc-finger</keyword>
<dbReference type="PROSITE" id="PS00028">
    <property type="entry name" value="ZINC_FINGER_C2H2_1"/>
    <property type="match status" value="3"/>
</dbReference>
<dbReference type="Pfam" id="PF00096">
    <property type="entry name" value="zf-C2H2"/>
    <property type="match status" value="2"/>
</dbReference>
<evidence type="ECO:0000256" key="8">
    <source>
        <dbReference type="SAM" id="MobiDB-lite"/>
    </source>
</evidence>
<keyword evidence="10" id="KW-1185">Reference proteome</keyword>
<evidence type="ECO:0000256" key="4">
    <source>
        <dbReference type="ARBA" id="ARBA00022771"/>
    </source>
</evidence>
<evidence type="ECO:0000256" key="7">
    <source>
        <dbReference type="PROSITE-ProRule" id="PRU00042"/>
    </source>
</evidence>
<dbReference type="Proteomes" id="UP000038045">
    <property type="component" value="Unplaced"/>
</dbReference>
<evidence type="ECO:0000259" key="9">
    <source>
        <dbReference type="PROSITE" id="PS50157"/>
    </source>
</evidence>
<dbReference type="InterPro" id="IPR036236">
    <property type="entry name" value="Znf_C2H2_sf"/>
</dbReference>
<dbReference type="WBParaSite" id="PTRK_0000748700.1">
    <property type="protein sequence ID" value="PTRK_0000748700.1"/>
    <property type="gene ID" value="PTRK_0000748700"/>
</dbReference>
<comment type="subcellular location">
    <subcellularLocation>
        <location evidence="1">Nucleus</location>
    </subcellularLocation>
</comment>
<reference evidence="11" key="1">
    <citation type="submission" date="2017-02" db="UniProtKB">
        <authorList>
            <consortium name="WormBaseParasite"/>
        </authorList>
    </citation>
    <scope>IDENTIFICATION</scope>
</reference>
<evidence type="ECO:0000256" key="5">
    <source>
        <dbReference type="ARBA" id="ARBA00022833"/>
    </source>
</evidence>
<dbReference type="Gene3D" id="3.30.160.60">
    <property type="entry name" value="Classic Zinc Finger"/>
    <property type="match status" value="2"/>
</dbReference>
<dbReference type="PROSITE" id="PS50157">
    <property type="entry name" value="ZINC_FINGER_C2H2_2"/>
    <property type="match status" value="2"/>
</dbReference>
<evidence type="ECO:0000313" key="11">
    <source>
        <dbReference type="WBParaSite" id="PTRK_0000748700.1"/>
    </source>
</evidence>
<feature type="domain" description="C2H2-type" evidence="9">
    <location>
        <begin position="398"/>
        <end position="426"/>
    </location>
</feature>
<feature type="compositionally biased region" description="Polar residues" evidence="8">
    <location>
        <begin position="428"/>
        <end position="438"/>
    </location>
</feature>
<name>A0A0N4ZHU1_PARTI</name>
<organism evidence="10 11">
    <name type="scientific">Parastrongyloides trichosuri</name>
    <name type="common">Possum-specific nematode worm</name>
    <dbReference type="NCBI Taxonomy" id="131310"/>
    <lineage>
        <taxon>Eukaryota</taxon>
        <taxon>Metazoa</taxon>
        <taxon>Ecdysozoa</taxon>
        <taxon>Nematoda</taxon>
        <taxon>Chromadorea</taxon>
        <taxon>Rhabditida</taxon>
        <taxon>Tylenchina</taxon>
        <taxon>Panagrolaimomorpha</taxon>
        <taxon>Strongyloidoidea</taxon>
        <taxon>Strongyloididae</taxon>
        <taxon>Parastrongyloides</taxon>
    </lineage>
</organism>
<feature type="domain" description="C2H2-type" evidence="9">
    <location>
        <begin position="370"/>
        <end position="397"/>
    </location>
</feature>
<proteinExistence type="predicted"/>
<keyword evidence="5" id="KW-0862">Zinc</keyword>
<protein>
    <submittedName>
        <fullName evidence="11">C2H2-type domain-containing protein</fullName>
    </submittedName>
</protein>
<feature type="region of interest" description="Disordered" evidence="8">
    <location>
        <begin position="428"/>
        <end position="461"/>
    </location>
</feature>
<feature type="compositionally biased region" description="Polar residues" evidence="8">
    <location>
        <begin position="451"/>
        <end position="461"/>
    </location>
</feature>
<evidence type="ECO:0000256" key="3">
    <source>
        <dbReference type="ARBA" id="ARBA00022737"/>
    </source>
</evidence>
<evidence type="ECO:0000256" key="1">
    <source>
        <dbReference type="ARBA" id="ARBA00004123"/>
    </source>
</evidence>
<dbReference type="InterPro" id="IPR050888">
    <property type="entry name" value="ZnF_C2H2-type_TF"/>
</dbReference>
<sequence length="461" mass="51732">MSNFSSNILRSNSKIPSLFLRSNNSQSIPMENTNINLMDIIANLANSSTEGNSTSPGQKNINYEMLANFAAMYNTTNYPTGNTSPHSITQDIPTSMDAFKAYQNQQQTNQLQLQNLYTMLFLNMINSGTQNNSASFNNLFLNSPVLSASPENHLDDIQRLIGLHSPPTNESPPNQMYLNFVSQLSMMPNQIFNQGNVPGILNNSNFSRDALSMAKHMNRIENCAAPQKHTNVSNKVINSENGNHNEAIVPSDDNEGWCRNKKYIQKVDNGYMCIVCKKIYGRYNSVSYHVTIYHRNPPIQCTEDGCSFSTREARYIHFHKYYRHGIPLPQSIDLESRKCPFCRHVSKSPAMLEKHIARHVPESIKNGKKTKCPKCDEMFDKQKTLLDHIKSHESDNVINCVLCNMSFSTASELEKHKLTVHLCDTSCSEESIGSSPRCSSDDDVIYHGPGTPSSISGKSPI</sequence>
<dbReference type="PANTHER" id="PTHR24406">
    <property type="entry name" value="TRANSCRIPTIONAL REPRESSOR CTCFL-RELATED"/>
    <property type="match status" value="1"/>
</dbReference>
<dbReference type="InterPro" id="IPR013087">
    <property type="entry name" value="Znf_C2H2_type"/>
</dbReference>
<dbReference type="SUPFAM" id="SSF57667">
    <property type="entry name" value="beta-beta-alpha zinc fingers"/>
    <property type="match status" value="2"/>
</dbReference>
<evidence type="ECO:0000256" key="6">
    <source>
        <dbReference type="ARBA" id="ARBA00023242"/>
    </source>
</evidence>
<dbReference type="SMART" id="SM00355">
    <property type="entry name" value="ZnF_C2H2"/>
    <property type="match status" value="5"/>
</dbReference>
<evidence type="ECO:0000313" key="10">
    <source>
        <dbReference type="Proteomes" id="UP000038045"/>
    </source>
</evidence>
<evidence type="ECO:0000256" key="2">
    <source>
        <dbReference type="ARBA" id="ARBA00022723"/>
    </source>
</evidence>
<dbReference type="GO" id="GO:0005634">
    <property type="term" value="C:nucleus"/>
    <property type="evidence" value="ECO:0007669"/>
    <property type="project" value="UniProtKB-SubCell"/>
</dbReference>
<dbReference type="STRING" id="131310.A0A0N4ZHU1"/>
<dbReference type="GO" id="GO:0008270">
    <property type="term" value="F:zinc ion binding"/>
    <property type="evidence" value="ECO:0007669"/>
    <property type="project" value="UniProtKB-KW"/>
</dbReference>
<keyword evidence="3" id="KW-0677">Repeat</keyword>
<keyword evidence="6" id="KW-0539">Nucleus</keyword>
<accession>A0A0N4ZHU1</accession>
<keyword evidence="2" id="KW-0479">Metal-binding</keyword>